<evidence type="ECO:0000313" key="2">
    <source>
        <dbReference type="Proteomes" id="UP000063964"/>
    </source>
</evidence>
<sequence length="100" mass="10663">MSLKNVLAYIATLVILFFGAAVLSAETEKLNINTATEAELAALPEIGPDLAAAIVEYRELNGDFTATSQLLEIEGIDEAKKEELLKVIGIYGIDGTECSC</sequence>
<accession>A0A0X8JN54</accession>
<dbReference type="RefSeq" id="WP_066601957.1">
    <property type="nucleotide sequence ID" value="NZ_CP014230.1"/>
</dbReference>
<dbReference type="OrthoDB" id="9804714at2"/>
<evidence type="ECO:0000313" key="1">
    <source>
        <dbReference type="EMBL" id="AMD91792.1"/>
    </source>
</evidence>
<gene>
    <name evidence="1" type="ORF">AXF15_00770</name>
</gene>
<name>A0A0X8JN54_9BACT</name>
<dbReference type="InterPro" id="IPR051675">
    <property type="entry name" value="Endo/Exo/Phosphatase_dom_1"/>
</dbReference>
<protein>
    <recommendedName>
        <fullName evidence="3">Competence protein ComEA</fullName>
    </recommendedName>
</protein>
<dbReference type="Pfam" id="PF12836">
    <property type="entry name" value="HHH_3"/>
    <property type="match status" value="1"/>
</dbReference>
<organism evidence="1 2">
    <name type="scientific">Desulfomicrobium orale DSM 12838</name>
    <dbReference type="NCBI Taxonomy" id="888061"/>
    <lineage>
        <taxon>Bacteria</taxon>
        <taxon>Pseudomonadati</taxon>
        <taxon>Thermodesulfobacteriota</taxon>
        <taxon>Desulfovibrionia</taxon>
        <taxon>Desulfovibrionales</taxon>
        <taxon>Desulfomicrobiaceae</taxon>
        <taxon>Desulfomicrobium</taxon>
    </lineage>
</organism>
<keyword evidence="2" id="KW-1185">Reference proteome</keyword>
<evidence type="ECO:0008006" key="3">
    <source>
        <dbReference type="Google" id="ProtNLM"/>
    </source>
</evidence>
<dbReference type="KEGG" id="doa:AXF15_00770"/>
<dbReference type="Gene3D" id="1.10.150.280">
    <property type="entry name" value="AF1531-like domain"/>
    <property type="match status" value="1"/>
</dbReference>
<dbReference type="AlphaFoldDB" id="A0A0X8JN54"/>
<dbReference type="InterPro" id="IPR010994">
    <property type="entry name" value="RuvA_2-like"/>
</dbReference>
<dbReference type="EMBL" id="CP014230">
    <property type="protein sequence ID" value="AMD91792.1"/>
    <property type="molecule type" value="Genomic_DNA"/>
</dbReference>
<reference evidence="2" key="1">
    <citation type="submission" date="2016-02" db="EMBL/GenBank/DDBJ databases">
        <authorList>
            <person name="Holder M.E."/>
            <person name="Ajami N.J."/>
            <person name="Petrosino J.F."/>
        </authorList>
    </citation>
    <scope>NUCLEOTIDE SEQUENCE [LARGE SCALE GENOMIC DNA]</scope>
    <source>
        <strain evidence="2">DSM 12838</strain>
    </source>
</reference>
<dbReference type="GO" id="GO:0015628">
    <property type="term" value="P:protein secretion by the type II secretion system"/>
    <property type="evidence" value="ECO:0007669"/>
    <property type="project" value="TreeGrafter"/>
</dbReference>
<dbReference type="Proteomes" id="UP000063964">
    <property type="component" value="Chromosome"/>
</dbReference>
<proteinExistence type="predicted"/>
<dbReference type="SUPFAM" id="SSF47781">
    <property type="entry name" value="RuvA domain 2-like"/>
    <property type="match status" value="1"/>
</dbReference>
<dbReference type="STRING" id="888061.AXF15_00770"/>
<dbReference type="GO" id="GO:0015627">
    <property type="term" value="C:type II protein secretion system complex"/>
    <property type="evidence" value="ECO:0007669"/>
    <property type="project" value="TreeGrafter"/>
</dbReference>
<dbReference type="PANTHER" id="PTHR21180:SF32">
    <property type="entry name" value="ENDONUCLEASE_EXONUCLEASE_PHOSPHATASE FAMILY DOMAIN-CONTAINING PROTEIN 1"/>
    <property type="match status" value="1"/>
</dbReference>
<dbReference type="PANTHER" id="PTHR21180">
    <property type="entry name" value="ENDONUCLEASE/EXONUCLEASE/PHOSPHATASE FAMILY DOMAIN-CONTAINING PROTEIN 1"/>
    <property type="match status" value="1"/>
</dbReference>